<proteinExistence type="inferred from homology"/>
<evidence type="ECO:0000313" key="9">
    <source>
        <dbReference type="EMBL" id="RJN31287.1"/>
    </source>
</evidence>
<dbReference type="NCBIfam" id="TIGR01033">
    <property type="entry name" value="YebC/PmpR family DNA-binding transcriptional regulator"/>
    <property type="match status" value="1"/>
</dbReference>
<evidence type="ECO:0000259" key="8">
    <source>
        <dbReference type="Pfam" id="PF20772"/>
    </source>
</evidence>
<dbReference type="Proteomes" id="UP000266615">
    <property type="component" value="Unassembled WGS sequence"/>
</dbReference>
<dbReference type="InterPro" id="IPR048300">
    <property type="entry name" value="TACO1_YebC-like_2nd/3rd_dom"/>
</dbReference>
<dbReference type="NCBIfam" id="NF001030">
    <property type="entry name" value="PRK00110.1"/>
    <property type="match status" value="1"/>
</dbReference>
<dbReference type="Gene3D" id="3.30.70.980">
    <property type="match status" value="2"/>
</dbReference>
<dbReference type="HAMAP" id="MF_00693">
    <property type="entry name" value="Transcrip_reg_TACO1"/>
    <property type="match status" value="1"/>
</dbReference>
<dbReference type="PANTHER" id="PTHR12532:SF6">
    <property type="entry name" value="TRANSCRIPTIONAL REGULATORY PROTEIN YEBC-RELATED"/>
    <property type="match status" value="1"/>
</dbReference>
<keyword evidence="10" id="KW-1185">Reference proteome</keyword>
<feature type="domain" description="TACO1/YebC-like second and third" evidence="7">
    <location>
        <begin position="83"/>
        <end position="239"/>
    </location>
</feature>
<keyword evidence="3 6" id="KW-0805">Transcription regulation</keyword>
<evidence type="ECO:0000256" key="6">
    <source>
        <dbReference type="HAMAP-Rule" id="MF_00693"/>
    </source>
</evidence>
<dbReference type="GO" id="GO:0006355">
    <property type="term" value="P:regulation of DNA-templated transcription"/>
    <property type="evidence" value="ECO:0007669"/>
    <property type="project" value="UniProtKB-UniRule"/>
</dbReference>
<evidence type="ECO:0000259" key="7">
    <source>
        <dbReference type="Pfam" id="PF01709"/>
    </source>
</evidence>
<dbReference type="AlphaFoldDB" id="A0A3A4F7Q4"/>
<name>A0A3A4F7Q4_9MICC</name>
<dbReference type="InterPro" id="IPR017856">
    <property type="entry name" value="Integrase-like_N"/>
</dbReference>
<gene>
    <name evidence="9" type="ORF">D3250_10615</name>
</gene>
<evidence type="ECO:0000313" key="10">
    <source>
        <dbReference type="Proteomes" id="UP000266615"/>
    </source>
</evidence>
<dbReference type="InterPro" id="IPR029072">
    <property type="entry name" value="YebC-like"/>
</dbReference>
<evidence type="ECO:0000256" key="4">
    <source>
        <dbReference type="ARBA" id="ARBA00023125"/>
    </source>
</evidence>
<keyword evidence="5 6" id="KW-0804">Transcription</keyword>
<accession>A0A3A4F7Q4</accession>
<dbReference type="GO" id="GO:0005829">
    <property type="term" value="C:cytosol"/>
    <property type="evidence" value="ECO:0007669"/>
    <property type="project" value="TreeGrafter"/>
</dbReference>
<dbReference type="EMBL" id="QYZP01000003">
    <property type="protein sequence ID" value="RJN31287.1"/>
    <property type="molecule type" value="Genomic_DNA"/>
</dbReference>
<dbReference type="OrthoDB" id="9781053at2"/>
<comment type="similarity">
    <text evidence="1 6">Belongs to the TACO1 family.</text>
</comment>
<dbReference type="Gene3D" id="1.10.10.200">
    <property type="match status" value="1"/>
</dbReference>
<sequence>MAGHSKWANTKHRKAAVDAKRAKINGRYIKHIEVAARNGGPDAEGNPALALAVQKAKKESVPNDNIDRAIKRGAGLTGDAVEYEEITYEVRGPAGSALLVECLTDNRNRAAAEVRTAVTRAGGTVADPGSVAYLFQRKGVVTVPAAEGLTEDDVLAAVLEAGVEEVYEREEHFEVHSEPSDLQDVVSGLDDAGITYDSDDVAFVSEMKIDLELEDAKKFLRLHDSLDDLDDVQSIHTNADLSAETLAALEAEG</sequence>
<organism evidence="9 10">
    <name type="scientific">Nesterenkonia natronophila</name>
    <dbReference type="NCBI Taxonomy" id="2174932"/>
    <lineage>
        <taxon>Bacteria</taxon>
        <taxon>Bacillati</taxon>
        <taxon>Actinomycetota</taxon>
        <taxon>Actinomycetes</taxon>
        <taxon>Micrococcales</taxon>
        <taxon>Micrococcaceae</taxon>
        <taxon>Nesterenkonia</taxon>
    </lineage>
</organism>
<evidence type="ECO:0000256" key="3">
    <source>
        <dbReference type="ARBA" id="ARBA00023015"/>
    </source>
</evidence>
<dbReference type="InterPro" id="IPR049083">
    <property type="entry name" value="TACO1_YebC_N"/>
</dbReference>
<comment type="caution">
    <text evidence="9">The sequence shown here is derived from an EMBL/GenBank/DDBJ whole genome shotgun (WGS) entry which is preliminary data.</text>
</comment>
<dbReference type="RefSeq" id="WP_119903354.1">
    <property type="nucleotide sequence ID" value="NZ_QYZP01000003.1"/>
</dbReference>
<dbReference type="InterPro" id="IPR002876">
    <property type="entry name" value="Transcrip_reg_TACO1-like"/>
</dbReference>
<dbReference type="Pfam" id="PF01709">
    <property type="entry name" value="Transcrip_reg"/>
    <property type="match status" value="1"/>
</dbReference>
<reference evidence="9 10" key="1">
    <citation type="submission" date="2018-09" db="EMBL/GenBank/DDBJ databases">
        <title>Nesterenkonia natronophila sp. nov., an alkaliphilic actinobacteriume isolated from a soda lake, and emended description of the genus Nesterenkonia.</title>
        <authorList>
            <person name="Menes R.J."/>
            <person name="Iriarte A."/>
        </authorList>
    </citation>
    <scope>NUCLEOTIDE SEQUENCE [LARGE SCALE GENOMIC DNA]</scope>
    <source>
        <strain evidence="9 10">M8</strain>
    </source>
</reference>
<dbReference type="PANTHER" id="PTHR12532">
    <property type="entry name" value="TRANSLATIONAL ACTIVATOR OF CYTOCHROME C OXIDASE 1"/>
    <property type="match status" value="1"/>
</dbReference>
<dbReference type="Pfam" id="PF20772">
    <property type="entry name" value="TACO1_YebC_N"/>
    <property type="match status" value="1"/>
</dbReference>
<dbReference type="SUPFAM" id="SSF75625">
    <property type="entry name" value="YebC-like"/>
    <property type="match status" value="1"/>
</dbReference>
<keyword evidence="4 6" id="KW-0238">DNA-binding</keyword>
<dbReference type="GO" id="GO:0003677">
    <property type="term" value="F:DNA binding"/>
    <property type="evidence" value="ECO:0007669"/>
    <property type="project" value="UniProtKB-UniRule"/>
</dbReference>
<feature type="domain" description="TACO1/YebC-like N-terminal" evidence="8">
    <location>
        <begin position="5"/>
        <end position="75"/>
    </location>
</feature>
<protein>
    <recommendedName>
        <fullName evidence="6">Probable transcriptional regulatory protein D3250_10615</fullName>
    </recommendedName>
</protein>
<dbReference type="InterPro" id="IPR026564">
    <property type="entry name" value="Transcrip_reg_TACO1-like_dom3"/>
</dbReference>
<evidence type="ECO:0000256" key="1">
    <source>
        <dbReference type="ARBA" id="ARBA00008724"/>
    </source>
</evidence>
<keyword evidence="2 6" id="KW-0963">Cytoplasm</keyword>
<comment type="subcellular location">
    <subcellularLocation>
        <location evidence="6">Cytoplasm</location>
    </subcellularLocation>
</comment>
<dbReference type="FunFam" id="1.10.10.200:FF:000002">
    <property type="entry name" value="Probable transcriptional regulatory protein CLM62_37755"/>
    <property type="match status" value="1"/>
</dbReference>
<evidence type="ECO:0000256" key="5">
    <source>
        <dbReference type="ARBA" id="ARBA00023163"/>
    </source>
</evidence>
<evidence type="ECO:0000256" key="2">
    <source>
        <dbReference type="ARBA" id="ARBA00022490"/>
    </source>
</evidence>
<dbReference type="NCBIfam" id="NF009044">
    <property type="entry name" value="PRK12378.1"/>
    <property type="match status" value="1"/>
</dbReference>